<dbReference type="PANTHER" id="PTHR16201">
    <property type="entry name" value="SEVEN TRANSMEMBRANE PROTEIN 1-RELATED"/>
    <property type="match status" value="1"/>
</dbReference>
<dbReference type="Proteomes" id="UP000285326">
    <property type="component" value="Unassembled WGS sequence"/>
</dbReference>
<keyword evidence="2 7" id="KW-0812">Transmembrane</keyword>
<evidence type="ECO:0000256" key="6">
    <source>
        <dbReference type="ARBA" id="ARBA00050768"/>
    </source>
</evidence>
<accession>A0A420J4W8</accession>
<feature type="transmembrane region" description="Helical" evidence="7">
    <location>
        <begin position="241"/>
        <end position="261"/>
    </location>
</feature>
<feature type="transmembrane region" description="Helical" evidence="7">
    <location>
        <begin position="169"/>
        <end position="188"/>
    </location>
</feature>
<evidence type="ECO:0000256" key="2">
    <source>
        <dbReference type="ARBA" id="ARBA00022692"/>
    </source>
</evidence>
<dbReference type="InterPro" id="IPR006603">
    <property type="entry name" value="PQ-loop_rpt"/>
</dbReference>
<proteinExistence type="inferred from homology"/>
<dbReference type="Gene3D" id="1.20.1280.290">
    <property type="match status" value="2"/>
</dbReference>
<gene>
    <name evidence="8" type="ORF">GcM1_178005</name>
</gene>
<feature type="transmembrane region" description="Helical" evidence="7">
    <location>
        <begin position="294"/>
        <end position="315"/>
    </location>
</feature>
<evidence type="ECO:0000313" key="8">
    <source>
        <dbReference type="EMBL" id="RKF81811.1"/>
    </source>
</evidence>
<comment type="caution">
    <text evidence="8">The sequence shown here is derived from an EMBL/GenBank/DDBJ whole genome shotgun (WGS) entry which is preliminary data.</text>
</comment>
<organism evidence="8 9">
    <name type="scientific">Golovinomyces cichoracearum</name>
    <dbReference type="NCBI Taxonomy" id="62708"/>
    <lineage>
        <taxon>Eukaryota</taxon>
        <taxon>Fungi</taxon>
        <taxon>Dikarya</taxon>
        <taxon>Ascomycota</taxon>
        <taxon>Pezizomycotina</taxon>
        <taxon>Leotiomycetes</taxon>
        <taxon>Erysiphales</taxon>
        <taxon>Erysiphaceae</taxon>
        <taxon>Golovinomyces</taxon>
    </lineage>
</organism>
<dbReference type="AlphaFoldDB" id="A0A420J4W8"/>
<dbReference type="GO" id="GO:0098852">
    <property type="term" value="C:lytic vacuole membrane"/>
    <property type="evidence" value="ECO:0007669"/>
    <property type="project" value="UniProtKB-ARBA"/>
</dbReference>
<dbReference type="GO" id="GO:0034486">
    <property type="term" value="P:vacuolar transmembrane transport"/>
    <property type="evidence" value="ECO:0007669"/>
    <property type="project" value="UniProtKB-ARBA"/>
</dbReference>
<protein>
    <submittedName>
        <fullName evidence="8">Putative vacuolar amino acid transporter YPQ3</fullName>
    </submittedName>
</protein>
<evidence type="ECO:0000256" key="7">
    <source>
        <dbReference type="SAM" id="Phobius"/>
    </source>
</evidence>
<evidence type="ECO:0000256" key="5">
    <source>
        <dbReference type="ARBA" id="ARBA00038039"/>
    </source>
</evidence>
<dbReference type="FunFam" id="1.20.1280.290:FF:000009">
    <property type="entry name" value="PQ loop repeat family protein"/>
    <property type="match status" value="1"/>
</dbReference>
<comment type="catalytic activity">
    <reaction evidence="6">
        <text>L-histidine(out) + L-arginine(in) = L-histidine(in) + L-arginine(out)</text>
        <dbReference type="Rhea" id="RHEA:71063"/>
        <dbReference type="ChEBI" id="CHEBI:32682"/>
        <dbReference type="ChEBI" id="CHEBI:57595"/>
    </reaction>
</comment>
<evidence type="ECO:0000256" key="4">
    <source>
        <dbReference type="ARBA" id="ARBA00023136"/>
    </source>
</evidence>
<dbReference type="EMBL" id="MCBS01017848">
    <property type="protein sequence ID" value="RKF81811.1"/>
    <property type="molecule type" value="Genomic_DNA"/>
</dbReference>
<feature type="transmembrane region" description="Helical" evidence="7">
    <location>
        <begin position="15"/>
        <end position="35"/>
    </location>
</feature>
<evidence type="ECO:0000313" key="9">
    <source>
        <dbReference type="Proteomes" id="UP000285326"/>
    </source>
</evidence>
<dbReference type="PANTHER" id="PTHR16201:SF35">
    <property type="entry name" value="VACUOLAR AMINO ACID TRANSPORTER YPQ1-RELATED"/>
    <property type="match status" value="1"/>
</dbReference>
<dbReference type="SMART" id="SM00679">
    <property type="entry name" value="CTNS"/>
    <property type="match status" value="2"/>
</dbReference>
<comment type="subcellular location">
    <subcellularLocation>
        <location evidence="1">Membrane</location>
        <topology evidence="1">Multi-pass membrane protein</topology>
    </subcellularLocation>
</comment>
<evidence type="ECO:0000256" key="3">
    <source>
        <dbReference type="ARBA" id="ARBA00022989"/>
    </source>
</evidence>
<dbReference type="Pfam" id="PF04193">
    <property type="entry name" value="PQ-loop"/>
    <property type="match status" value="2"/>
</dbReference>
<comment type="similarity">
    <text evidence="5">Belongs to the laat-1 family.</text>
</comment>
<feature type="transmembrane region" description="Helical" evidence="7">
    <location>
        <begin position="47"/>
        <end position="68"/>
    </location>
</feature>
<dbReference type="PROSITE" id="PS51257">
    <property type="entry name" value="PROKAR_LIPOPROTEIN"/>
    <property type="match status" value="1"/>
</dbReference>
<evidence type="ECO:0000256" key="1">
    <source>
        <dbReference type="ARBA" id="ARBA00004141"/>
    </source>
</evidence>
<sequence>MASLRENLGLEVNDISGIFGSISIACWLVVFLPQLIENIRRRSTDGLSIRFVSIWLSGDICNVIGSVLQGVLPTMIILAVYYALVDILLLSQIFYFRGFTWSDESSTSLLYGSDETSSLLSSNRPVEVAATNEPNPTSQSSAAHLSPAVPFVPDPEVALNARVVAQSTLLKVLAISCIVLVGILGWFLTKSSIPETSGPLPITFNVWGQTFGYMCATLYLSSRLPQLLLNYRRKSTEGISIFFFLFACLGNLAYVLSILIYEPYCPSQGGSKAHCPINQLSRSYWQHILLNTSWLIGSAGTFTLDLCIFTQFWLYGNSMS</sequence>
<keyword evidence="4 7" id="KW-0472">Membrane</keyword>
<name>A0A420J4W8_9PEZI</name>
<keyword evidence="3 7" id="KW-1133">Transmembrane helix</keyword>
<dbReference type="InterPro" id="IPR051415">
    <property type="entry name" value="LAAT-1"/>
</dbReference>
<feature type="transmembrane region" description="Helical" evidence="7">
    <location>
        <begin position="200"/>
        <end position="220"/>
    </location>
</feature>
<reference evidence="8 9" key="1">
    <citation type="journal article" date="2018" name="BMC Genomics">
        <title>Comparative genome analyses reveal sequence features reflecting distinct modes of host-adaptation between dicot and monocot powdery mildew.</title>
        <authorList>
            <person name="Wu Y."/>
            <person name="Ma X."/>
            <person name="Pan Z."/>
            <person name="Kale S.D."/>
            <person name="Song Y."/>
            <person name="King H."/>
            <person name="Zhang Q."/>
            <person name="Presley C."/>
            <person name="Deng X."/>
            <person name="Wei C.I."/>
            <person name="Xiao S."/>
        </authorList>
    </citation>
    <scope>NUCLEOTIDE SEQUENCE [LARGE SCALE GENOMIC DNA]</scope>
    <source>
        <strain evidence="8">UMSG1</strain>
    </source>
</reference>
<feature type="transmembrane region" description="Helical" evidence="7">
    <location>
        <begin position="74"/>
        <end position="96"/>
    </location>
</feature>
<dbReference type="GO" id="GO:0015174">
    <property type="term" value="F:basic amino acid transmembrane transporter activity"/>
    <property type="evidence" value="ECO:0007669"/>
    <property type="project" value="UniProtKB-ARBA"/>
</dbReference>